<evidence type="ECO:0000256" key="4">
    <source>
        <dbReference type="SAM" id="MobiDB-lite"/>
    </source>
</evidence>
<feature type="compositionally biased region" description="Basic and acidic residues" evidence="4">
    <location>
        <begin position="469"/>
        <end position="485"/>
    </location>
</feature>
<dbReference type="PANTHER" id="PTHR47057:SF1">
    <property type="entry name" value="AFADIN_ALPHA-ACTININ-BINDING PROTEIN"/>
    <property type="match status" value="1"/>
</dbReference>
<accession>A0A138ZXI5</accession>
<proteinExistence type="inferred from homology"/>
<dbReference type="InterPro" id="IPR021622">
    <property type="entry name" value="Afadin/alpha-actinin-bd"/>
</dbReference>
<feature type="coiled-coil region" evidence="3">
    <location>
        <begin position="391"/>
        <end position="446"/>
    </location>
</feature>
<evidence type="ECO:0008006" key="7">
    <source>
        <dbReference type="Google" id="ProtNLM"/>
    </source>
</evidence>
<keyword evidence="2 3" id="KW-0175">Coiled coil</keyword>
<evidence type="ECO:0000256" key="2">
    <source>
        <dbReference type="ARBA" id="ARBA00023054"/>
    </source>
</evidence>
<dbReference type="AlphaFoldDB" id="A0A138ZXI5"/>
<evidence type="ECO:0000256" key="3">
    <source>
        <dbReference type="SAM" id="Coils"/>
    </source>
</evidence>
<dbReference type="PANTHER" id="PTHR47057">
    <property type="entry name" value="AFADIN/ALPHA-ACTININ-BINDING"/>
    <property type="match status" value="1"/>
</dbReference>
<dbReference type="OrthoDB" id="312015at2759"/>
<reference evidence="5 6" key="1">
    <citation type="journal article" date="2015" name="Genome Biol. Evol.">
        <title>Phylogenomic analyses indicate that early fungi evolved digesting cell walls of algal ancestors of land plants.</title>
        <authorList>
            <person name="Chang Y."/>
            <person name="Wang S."/>
            <person name="Sekimoto S."/>
            <person name="Aerts A.L."/>
            <person name="Choi C."/>
            <person name="Clum A."/>
            <person name="LaButti K.M."/>
            <person name="Lindquist E.A."/>
            <person name="Yee Ngan C."/>
            <person name="Ohm R.A."/>
            <person name="Salamov A.A."/>
            <person name="Grigoriev I.V."/>
            <person name="Spatafora J.W."/>
            <person name="Berbee M.L."/>
        </authorList>
    </citation>
    <scope>NUCLEOTIDE SEQUENCE [LARGE SCALE GENOMIC DNA]</scope>
    <source>
        <strain evidence="5 6">JEL478</strain>
    </source>
</reference>
<dbReference type="OMA" id="QHCKEMI"/>
<dbReference type="Proteomes" id="UP000070544">
    <property type="component" value="Unassembled WGS sequence"/>
</dbReference>
<protein>
    <recommendedName>
        <fullName evidence="7">Afadin and alpha-actinin-binding-domain-containing protein</fullName>
    </recommendedName>
</protein>
<dbReference type="Pfam" id="PF11559">
    <property type="entry name" value="ADIP"/>
    <property type="match status" value="1"/>
</dbReference>
<evidence type="ECO:0000313" key="6">
    <source>
        <dbReference type="Proteomes" id="UP000070544"/>
    </source>
</evidence>
<dbReference type="STRING" id="1344416.A0A138ZXI5"/>
<evidence type="ECO:0000313" key="5">
    <source>
        <dbReference type="EMBL" id="KXS09208.1"/>
    </source>
</evidence>
<sequence>MLSNTDGGAAGIGSGPGPVSAENLRATCDFLNRELSSLGFPSPLKLYRPDVPREDTLRNVNCVFAMLQQRQRDIAIQDELQERLRRLQYDHDQTLSALNKTRSKLETSEREVDSVNARLSMTAKSLNTSNSQLSLLRDEVKQARGAAQQIRAQCQHELKRELKEQDRLRERLNKVVAEKQLKKGQMTCINGLRGERKPFARGGESREDDLYHVVLSSHTLRERDLLDENLRLRRSYYSAYEQMRRIAEHFLTALGTELDATSADPMDTPPLDLVSPRHGLQELLRLMVPFDPASEAGVEDAVEMMAERCKEAVDGWKLEVADVRELARRSTEREDMWEAERRNWESRIGEVEGEVAAYKRMLEEQAKMIEMNLAARLDDAGETVGGERISTTELARIAESLEEERNRLEEDRKKFTEAAIRMGKERAVLQRERSELDEERRSMETRRVLQSLPETPGWLRSEIRATRPGHSDYVEDLPQSHHPDDNNPFISDGTPSKSRSAALSRSGVAQSPTLARLMAMRENGSSRVRHGSEWDGDGDLGPVR</sequence>
<gene>
    <name evidence="5" type="ORF">M427DRAFT_75838</name>
</gene>
<keyword evidence="6" id="KW-1185">Reference proteome</keyword>
<feature type="compositionally biased region" description="Polar residues" evidence="4">
    <location>
        <begin position="493"/>
        <end position="513"/>
    </location>
</feature>
<evidence type="ECO:0000256" key="1">
    <source>
        <dbReference type="ARBA" id="ARBA00009291"/>
    </source>
</evidence>
<organism evidence="5 6">
    <name type="scientific">Gonapodya prolifera (strain JEL478)</name>
    <name type="common">Monoblepharis prolifera</name>
    <dbReference type="NCBI Taxonomy" id="1344416"/>
    <lineage>
        <taxon>Eukaryota</taxon>
        <taxon>Fungi</taxon>
        <taxon>Fungi incertae sedis</taxon>
        <taxon>Chytridiomycota</taxon>
        <taxon>Chytridiomycota incertae sedis</taxon>
        <taxon>Monoblepharidomycetes</taxon>
        <taxon>Monoblepharidales</taxon>
        <taxon>Gonapodyaceae</taxon>
        <taxon>Gonapodya</taxon>
    </lineage>
</organism>
<comment type="similarity">
    <text evidence="1">Belongs to the ADIP family.</text>
</comment>
<name>A0A138ZXI5_GONPJ</name>
<feature type="region of interest" description="Disordered" evidence="4">
    <location>
        <begin position="469"/>
        <end position="544"/>
    </location>
</feature>
<feature type="coiled-coil region" evidence="3">
    <location>
        <begin position="98"/>
        <end position="182"/>
    </location>
</feature>
<dbReference type="EMBL" id="KQ965881">
    <property type="protein sequence ID" value="KXS09208.1"/>
    <property type="molecule type" value="Genomic_DNA"/>
</dbReference>